<feature type="transmembrane region" description="Helical" evidence="2">
    <location>
        <begin position="29"/>
        <end position="50"/>
    </location>
</feature>
<sequence length="346" mass="39164">MSEPLREGNNIDITSINPWIILVFLKRNFFKLAIFAITFGCVGYALSFLLTKMYLSKTLLLPEQPISNNGALSSLVGGLSGINNAERIGALRTDIYPNILRSVPFALALLKQPVQDIDNKNYPSLNDFIKRSSEGTSLFEKLLGKKKITNNDKHIVPEKEILSLSNDEESSVQRVMSLVNTTIDIKSGIITIQCEMADPIVAAQVTQAASTYLLKYVEDYRTGKTVREVAFLEERVLEAKRREQSAELLLQQYRDRNRNPFLNVARIEEQRLQSDYTLAQSLYMDLVRKLEQSKIKVKEEQPIFKVLEPTTISSKTSKPRRLIIAGIFTILGGVIGIVFIFFINRK</sequence>
<keyword evidence="2" id="KW-0812">Transmembrane</keyword>
<organism evidence="4 5">
    <name type="scientific">Dyadobacter subterraneus</name>
    <dbReference type="NCBI Taxonomy" id="2773304"/>
    <lineage>
        <taxon>Bacteria</taxon>
        <taxon>Pseudomonadati</taxon>
        <taxon>Bacteroidota</taxon>
        <taxon>Cytophagia</taxon>
        <taxon>Cytophagales</taxon>
        <taxon>Spirosomataceae</taxon>
        <taxon>Dyadobacter</taxon>
    </lineage>
</organism>
<reference evidence="5" key="1">
    <citation type="submission" date="2023-07" db="EMBL/GenBank/DDBJ databases">
        <title>Dyadobacter sp. nov 'subterranea' isolated from contaminted grondwater.</title>
        <authorList>
            <person name="Szabo I."/>
            <person name="Al-Omari J."/>
            <person name="Szerdahelyi S.G."/>
            <person name="Rado J."/>
        </authorList>
    </citation>
    <scope>NUCLEOTIDE SEQUENCE [LARGE SCALE GENOMIC DNA]</scope>
    <source>
        <strain evidence="5">UP-52</strain>
    </source>
</reference>
<comment type="caution">
    <text evidence="4">The sequence shown here is derived from an EMBL/GenBank/DDBJ whole genome shotgun (WGS) entry which is preliminary data.</text>
</comment>
<dbReference type="PANTHER" id="PTHR32309">
    <property type="entry name" value="TYROSINE-PROTEIN KINASE"/>
    <property type="match status" value="1"/>
</dbReference>
<evidence type="ECO:0000256" key="2">
    <source>
        <dbReference type="SAM" id="Phobius"/>
    </source>
</evidence>
<dbReference type="EMBL" id="JACYGY010000001">
    <property type="protein sequence ID" value="MBE9465020.1"/>
    <property type="molecule type" value="Genomic_DNA"/>
</dbReference>
<keyword evidence="5" id="KW-1185">Reference proteome</keyword>
<feature type="coiled-coil region" evidence="1">
    <location>
        <begin position="229"/>
        <end position="256"/>
    </location>
</feature>
<dbReference type="Pfam" id="PF13807">
    <property type="entry name" value="GNVR"/>
    <property type="match status" value="1"/>
</dbReference>
<dbReference type="Proteomes" id="UP000634134">
    <property type="component" value="Unassembled WGS sequence"/>
</dbReference>
<keyword evidence="2" id="KW-0472">Membrane</keyword>
<keyword evidence="1" id="KW-0175">Coiled coil</keyword>
<dbReference type="InterPro" id="IPR032807">
    <property type="entry name" value="GNVR"/>
</dbReference>
<evidence type="ECO:0000313" key="5">
    <source>
        <dbReference type="Proteomes" id="UP000634134"/>
    </source>
</evidence>
<feature type="transmembrane region" description="Helical" evidence="2">
    <location>
        <begin position="322"/>
        <end position="343"/>
    </location>
</feature>
<gene>
    <name evidence="4" type="ORF">IEE83_24300</name>
</gene>
<name>A0ABR9WHP5_9BACT</name>
<dbReference type="RefSeq" id="WP_194123042.1">
    <property type="nucleotide sequence ID" value="NZ_JACYGY010000001.1"/>
</dbReference>
<feature type="domain" description="Tyrosine-protein kinase G-rich" evidence="3">
    <location>
        <begin position="271"/>
        <end position="342"/>
    </location>
</feature>
<protein>
    <submittedName>
        <fullName evidence="4">Lipopolysaccharide biosynthesis protein</fullName>
    </submittedName>
</protein>
<dbReference type="InterPro" id="IPR050445">
    <property type="entry name" value="Bact_polysacc_biosynth/exp"/>
</dbReference>
<accession>A0ABR9WHP5</accession>
<dbReference type="PANTHER" id="PTHR32309:SF13">
    <property type="entry name" value="FERRIC ENTEROBACTIN TRANSPORT PROTEIN FEPE"/>
    <property type="match status" value="1"/>
</dbReference>
<proteinExistence type="predicted"/>
<evidence type="ECO:0000256" key="1">
    <source>
        <dbReference type="SAM" id="Coils"/>
    </source>
</evidence>
<evidence type="ECO:0000259" key="3">
    <source>
        <dbReference type="Pfam" id="PF13807"/>
    </source>
</evidence>
<evidence type="ECO:0000313" key="4">
    <source>
        <dbReference type="EMBL" id="MBE9465020.1"/>
    </source>
</evidence>
<keyword evidence="2" id="KW-1133">Transmembrane helix</keyword>